<dbReference type="Proteomes" id="UP001586593">
    <property type="component" value="Unassembled WGS sequence"/>
</dbReference>
<evidence type="ECO:0000256" key="2">
    <source>
        <dbReference type="SAM" id="Phobius"/>
    </source>
</evidence>
<reference evidence="3 4" key="1">
    <citation type="journal article" date="2024" name="Commun. Biol.">
        <title>Comparative genomic analysis of thermophilic fungi reveals convergent evolutionary adaptations and gene losses.</title>
        <authorList>
            <person name="Steindorff A.S."/>
            <person name="Aguilar-Pontes M.V."/>
            <person name="Robinson A.J."/>
            <person name="Andreopoulos B."/>
            <person name="LaButti K."/>
            <person name="Kuo A."/>
            <person name="Mondo S."/>
            <person name="Riley R."/>
            <person name="Otillar R."/>
            <person name="Haridas S."/>
            <person name="Lipzen A."/>
            <person name="Grimwood J."/>
            <person name="Schmutz J."/>
            <person name="Clum A."/>
            <person name="Reid I.D."/>
            <person name="Moisan M.C."/>
            <person name="Butler G."/>
            <person name="Nguyen T.T.M."/>
            <person name="Dewar K."/>
            <person name="Conant G."/>
            <person name="Drula E."/>
            <person name="Henrissat B."/>
            <person name="Hansel C."/>
            <person name="Singer S."/>
            <person name="Hutchinson M.I."/>
            <person name="de Vries R.P."/>
            <person name="Natvig D.O."/>
            <person name="Powell A.J."/>
            <person name="Tsang A."/>
            <person name="Grigoriev I.V."/>
        </authorList>
    </citation>
    <scope>NUCLEOTIDE SEQUENCE [LARGE SCALE GENOMIC DNA]</scope>
    <source>
        <strain evidence="3 4">ATCC 24622</strain>
    </source>
</reference>
<name>A0ABR3V4H8_9PEZI</name>
<keyword evidence="2" id="KW-0812">Transmembrane</keyword>
<dbReference type="EMBL" id="JAZHXJ010002793">
    <property type="protein sequence ID" value="KAL1836669.1"/>
    <property type="molecule type" value="Genomic_DNA"/>
</dbReference>
<feature type="compositionally biased region" description="Basic residues" evidence="1">
    <location>
        <begin position="433"/>
        <end position="451"/>
    </location>
</feature>
<sequence>MSESSPATRRRRIWRASMEAALLRVPSGAFWCTLVHQDAEGGGGRVGGRGLGLRLHRVSHEHLQEGGPGRGGELLVRVAEDLLQDAHDARGQELGAGDALEHVGVEVRGQAGEEVDAGLAGQVAARAAVEIEGLDLAGERGQLAEDLGGLLAHLLVVLLRLVLLQEPPGHVGDLGLRGRREAAPRRSVDGHGGTRRAAAGRRGGALLVVTTTDVAVFVGVLVIAILAAVVVVIVVVVVVVVLVLLVGRMGRMAIVADMFIVVVVVVAVRVRVRVVVVVLLLATHGRMPTILVIARIVRFDMQRDRSPTCRRGGCGRLRVFFLFDGELGDLGDDALAVELVPVDVVQTAHQELGGAQGVQDEGRVVPLGEDGGQEGGVGHGAEGLDEDVLVQVRQHLELGEQDLLADGQVDGAGEGVGQGARRASRWTSSSADHRRRRRHYHHHHHYPATEG</sequence>
<keyword evidence="4" id="KW-1185">Reference proteome</keyword>
<evidence type="ECO:0000256" key="1">
    <source>
        <dbReference type="SAM" id="MobiDB-lite"/>
    </source>
</evidence>
<evidence type="ECO:0000313" key="3">
    <source>
        <dbReference type="EMBL" id="KAL1836669.1"/>
    </source>
</evidence>
<protein>
    <submittedName>
        <fullName evidence="3">Uncharacterized protein</fullName>
    </submittedName>
</protein>
<comment type="caution">
    <text evidence="3">The sequence shown here is derived from an EMBL/GenBank/DDBJ whole genome shotgun (WGS) entry which is preliminary data.</text>
</comment>
<evidence type="ECO:0000313" key="4">
    <source>
        <dbReference type="Proteomes" id="UP001586593"/>
    </source>
</evidence>
<proteinExistence type="predicted"/>
<keyword evidence="2" id="KW-1133">Transmembrane helix</keyword>
<accession>A0ABR3V4H8</accession>
<feature type="transmembrane region" description="Helical" evidence="2">
    <location>
        <begin position="252"/>
        <end position="270"/>
    </location>
</feature>
<gene>
    <name evidence="3" type="ORF">VTK73DRAFT_4960</name>
</gene>
<keyword evidence="2" id="KW-0472">Membrane</keyword>
<organism evidence="3 4">
    <name type="scientific">Phialemonium thermophilum</name>
    <dbReference type="NCBI Taxonomy" id="223376"/>
    <lineage>
        <taxon>Eukaryota</taxon>
        <taxon>Fungi</taxon>
        <taxon>Dikarya</taxon>
        <taxon>Ascomycota</taxon>
        <taxon>Pezizomycotina</taxon>
        <taxon>Sordariomycetes</taxon>
        <taxon>Sordariomycetidae</taxon>
        <taxon>Cephalothecales</taxon>
        <taxon>Cephalothecaceae</taxon>
        <taxon>Phialemonium</taxon>
    </lineage>
</organism>
<feature type="transmembrane region" description="Helical" evidence="2">
    <location>
        <begin position="214"/>
        <end position="245"/>
    </location>
</feature>
<feature type="region of interest" description="Disordered" evidence="1">
    <location>
        <begin position="407"/>
        <end position="451"/>
    </location>
</feature>